<evidence type="ECO:0008006" key="4">
    <source>
        <dbReference type="Google" id="ProtNLM"/>
    </source>
</evidence>
<feature type="signal peptide" evidence="1">
    <location>
        <begin position="1"/>
        <end position="18"/>
    </location>
</feature>
<dbReference type="Pfam" id="PF12514">
    <property type="entry name" value="DUF3718"/>
    <property type="match status" value="1"/>
</dbReference>
<evidence type="ECO:0000256" key="1">
    <source>
        <dbReference type="SAM" id="SignalP"/>
    </source>
</evidence>
<dbReference type="RefSeq" id="WP_126757155.1">
    <property type="nucleotide sequence ID" value="NZ_PIPQ01000002.1"/>
</dbReference>
<accession>A0A432X7U4</accession>
<proteinExistence type="predicted"/>
<organism evidence="2 3">
    <name type="scientific">Aliidiomarina taiwanensis</name>
    <dbReference type="NCBI Taxonomy" id="946228"/>
    <lineage>
        <taxon>Bacteria</taxon>
        <taxon>Pseudomonadati</taxon>
        <taxon>Pseudomonadota</taxon>
        <taxon>Gammaproteobacteria</taxon>
        <taxon>Alteromonadales</taxon>
        <taxon>Idiomarinaceae</taxon>
        <taxon>Aliidiomarina</taxon>
    </lineage>
</organism>
<evidence type="ECO:0000313" key="2">
    <source>
        <dbReference type="EMBL" id="RUO42939.1"/>
    </source>
</evidence>
<sequence>MKKLFVFAVTAATIFVGATVTNVSFMSTAQASTALAQNLCTYVEGDDRLRMRQRLREDRVQLRRVYTGIVCNGKTLLQFAMENGSSDIGEFISSQLPGSVLEESGDLEWAESNGYGSSAIADAIRARIGG</sequence>
<dbReference type="EMBL" id="PIPQ01000002">
    <property type="protein sequence ID" value="RUO42939.1"/>
    <property type="molecule type" value="Genomic_DNA"/>
</dbReference>
<reference evidence="2 3" key="1">
    <citation type="journal article" date="2011" name="Front. Microbiol.">
        <title>Genomic signatures of strain selection and enhancement in Bacillus atrophaeus var. globigii, a historical biowarfare simulant.</title>
        <authorList>
            <person name="Gibbons H.S."/>
            <person name="Broomall S.M."/>
            <person name="McNew L.A."/>
            <person name="Daligault H."/>
            <person name="Chapman C."/>
            <person name="Bruce D."/>
            <person name="Karavis M."/>
            <person name="Krepps M."/>
            <person name="McGregor P.A."/>
            <person name="Hong C."/>
            <person name="Park K.H."/>
            <person name="Akmal A."/>
            <person name="Feldman A."/>
            <person name="Lin J.S."/>
            <person name="Chang W.E."/>
            <person name="Higgs B.W."/>
            <person name="Demirev P."/>
            <person name="Lindquist J."/>
            <person name="Liem A."/>
            <person name="Fochler E."/>
            <person name="Read T.D."/>
            <person name="Tapia R."/>
            <person name="Johnson S."/>
            <person name="Bishop-Lilly K.A."/>
            <person name="Detter C."/>
            <person name="Han C."/>
            <person name="Sozhamannan S."/>
            <person name="Rosenzweig C.N."/>
            <person name="Skowronski E.W."/>
        </authorList>
    </citation>
    <scope>NUCLEOTIDE SEQUENCE [LARGE SCALE GENOMIC DNA]</scope>
    <source>
        <strain evidence="2 3">AIT1</strain>
    </source>
</reference>
<keyword evidence="1" id="KW-0732">Signal</keyword>
<gene>
    <name evidence="2" type="ORF">CWE15_05935</name>
</gene>
<name>A0A432X7U4_9GAMM</name>
<comment type="caution">
    <text evidence="2">The sequence shown here is derived from an EMBL/GenBank/DDBJ whole genome shotgun (WGS) entry which is preliminary data.</text>
</comment>
<dbReference type="OrthoDB" id="6197363at2"/>
<feature type="chain" id="PRO_5019470823" description="DUF3718 domain-containing protein" evidence="1">
    <location>
        <begin position="19"/>
        <end position="130"/>
    </location>
</feature>
<dbReference type="AlphaFoldDB" id="A0A432X7U4"/>
<keyword evidence="3" id="KW-1185">Reference proteome</keyword>
<protein>
    <recommendedName>
        <fullName evidence="4">DUF3718 domain-containing protein</fullName>
    </recommendedName>
</protein>
<dbReference type="Proteomes" id="UP000286976">
    <property type="component" value="Unassembled WGS sequence"/>
</dbReference>
<dbReference type="InterPro" id="IPR022193">
    <property type="entry name" value="DUF3718"/>
</dbReference>
<evidence type="ECO:0000313" key="3">
    <source>
        <dbReference type="Proteomes" id="UP000286976"/>
    </source>
</evidence>